<dbReference type="Proteomes" id="UP000027190">
    <property type="component" value="Unassembled WGS sequence"/>
</dbReference>
<dbReference type="PATRIC" id="fig|1280947.3.peg.3041"/>
<dbReference type="eggNOG" id="COG5419">
    <property type="taxonomic scope" value="Bacteria"/>
</dbReference>
<gene>
    <name evidence="2" type="ORF">HY30_18920</name>
</gene>
<feature type="domain" description="T6SS Transcription factor RovC-like DNA binding" evidence="1">
    <location>
        <begin position="203"/>
        <end position="268"/>
    </location>
</feature>
<sequence length="272" mass="31117">MLVHTIEDLNDTLARYDYTANLSRGNWAWEFARRNSALKAAAYAAQPDFETRTACCDIQLLRLCEQDRQAEDWGLLYFPNPDQSALTTHVFWSDKTYPRKVAVHVRERERGEIDEIFEKSTRLCKIIHLVDAFEHEHILVKGKKCSIQVRCSGKSLLSLEPVKMEFSISGFSTMQDHVNALNRAQKVYGDDDMSPPVWSRKGLGYRNALVALDAHDAGLTYRETATIFYGEKRISEEWGGPSSAMKSEMARLLAKGQRLRDGEYFSLLEENL</sequence>
<dbReference type="GeneID" id="92498562"/>
<protein>
    <recommendedName>
        <fullName evidence="1">T6SS Transcription factor RovC-like DNA binding domain-containing protein</fullName>
    </recommendedName>
</protein>
<name>A0A062UD32_9PROT</name>
<proteinExistence type="predicted"/>
<dbReference type="Pfam" id="PF10074">
    <property type="entry name" value="RovC_DNA-bd"/>
    <property type="match status" value="1"/>
</dbReference>
<reference evidence="2 3" key="1">
    <citation type="journal article" date="2014" name="Antonie Van Leeuwenhoek">
        <title>Hyphomonas beringensis sp. nov. and Hyphomonas chukchiensis sp. nov., isolated from surface seawater of the Bering Sea and Chukchi Sea.</title>
        <authorList>
            <person name="Li C."/>
            <person name="Lai Q."/>
            <person name="Li G."/>
            <person name="Dong C."/>
            <person name="Wang J."/>
            <person name="Liao Y."/>
            <person name="Shao Z."/>
        </authorList>
    </citation>
    <scope>NUCLEOTIDE SEQUENCE [LARGE SCALE GENOMIC DNA]</scope>
    <source>
        <strain evidence="2 3">BH-BN04-4</strain>
    </source>
</reference>
<dbReference type="InterPro" id="IPR018754">
    <property type="entry name" value="RovC-like_DNA-bd"/>
</dbReference>
<dbReference type="OrthoDB" id="9800831at2"/>
<evidence type="ECO:0000259" key="1">
    <source>
        <dbReference type="Pfam" id="PF10074"/>
    </source>
</evidence>
<accession>A0A062UD32</accession>
<comment type="caution">
    <text evidence="2">The sequence shown here is derived from an EMBL/GenBank/DDBJ whole genome shotgun (WGS) entry which is preliminary data.</text>
</comment>
<dbReference type="RefSeq" id="WP_034742714.1">
    <property type="nucleotide sequence ID" value="NZ_AWFG01000058.1"/>
</dbReference>
<evidence type="ECO:0000313" key="2">
    <source>
        <dbReference type="EMBL" id="KCZ55613.1"/>
    </source>
</evidence>
<keyword evidence="3" id="KW-1185">Reference proteome</keyword>
<organism evidence="2 3">
    <name type="scientific">Hyphomonas chukchiensis</name>
    <dbReference type="NCBI Taxonomy" id="1280947"/>
    <lineage>
        <taxon>Bacteria</taxon>
        <taxon>Pseudomonadati</taxon>
        <taxon>Pseudomonadota</taxon>
        <taxon>Alphaproteobacteria</taxon>
        <taxon>Hyphomonadales</taxon>
        <taxon>Hyphomonadaceae</taxon>
        <taxon>Hyphomonas</taxon>
    </lineage>
</organism>
<dbReference type="AlphaFoldDB" id="A0A062UD32"/>
<evidence type="ECO:0000313" key="3">
    <source>
        <dbReference type="Proteomes" id="UP000027190"/>
    </source>
</evidence>
<dbReference type="EMBL" id="AWFG01000058">
    <property type="protein sequence ID" value="KCZ55613.1"/>
    <property type="molecule type" value="Genomic_DNA"/>
</dbReference>